<keyword evidence="2" id="KW-0812">Transmembrane</keyword>
<feature type="compositionally biased region" description="Low complexity" evidence="1">
    <location>
        <begin position="59"/>
        <end position="69"/>
    </location>
</feature>
<dbReference type="AlphaFoldDB" id="A0A6I2KX91"/>
<proteinExistence type="predicted"/>
<keyword evidence="2" id="KW-1133">Transmembrane helix</keyword>
<evidence type="ECO:0000256" key="1">
    <source>
        <dbReference type="SAM" id="MobiDB-lite"/>
    </source>
</evidence>
<evidence type="ECO:0000313" key="3">
    <source>
        <dbReference type="EMBL" id="MRW90373.1"/>
    </source>
</evidence>
<reference evidence="3 4" key="1">
    <citation type="submission" date="2019-11" db="EMBL/GenBank/DDBJ databases">
        <title>Novel species isolated from a subtropical stream in China.</title>
        <authorList>
            <person name="Lu H."/>
        </authorList>
    </citation>
    <scope>NUCLEOTIDE SEQUENCE [LARGE SCALE GENOMIC DNA]</scope>
    <source>
        <strain evidence="3 4">FT80W</strain>
    </source>
</reference>
<keyword evidence="4" id="KW-1185">Reference proteome</keyword>
<comment type="caution">
    <text evidence="3">The sequence shown here is derived from an EMBL/GenBank/DDBJ whole genome shotgun (WGS) entry which is preliminary data.</text>
</comment>
<evidence type="ECO:0000256" key="2">
    <source>
        <dbReference type="SAM" id="Phobius"/>
    </source>
</evidence>
<keyword evidence="2" id="KW-0472">Membrane</keyword>
<accession>A0A6I2KX91</accession>
<evidence type="ECO:0000313" key="4">
    <source>
        <dbReference type="Proteomes" id="UP000433309"/>
    </source>
</evidence>
<sequence>MRKLKRGQGMMEYVIIVAMIAVAAIGVYSVFGQTIRNQTSGLANEVAGKQSAAQISAAGDTATTAASRANTQKGMSEYNKDNDAK</sequence>
<dbReference type="Proteomes" id="UP000433309">
    <property type="component" value="Unassembled WGS sequence"/>
</dbReference>
<feature type="region of interest" description="Disordered" evidence="1">
    <location>
        <begin position="59"/>
        <end position="85"/>
    </location>
</feature>
<name>A0A6I2KX91_9BURK</name>
<gene>
    <name evidence="3" type="ORF">GJ699_10280</name>
</gene>
<dbReference type="EMBL" id="WKJK01000004">
    <property type="protein sequence ID" value="MRW90373.1"/>
    <property type="molecule type" value="Genomic_DNA"/>
</dbReference>
<organism evidence="3 4">
    <name type="scientific">Duganella guangzhouensis</name>
    <dbReference type="NCBI Taxonomy" id="2666084"/>
    <lineage>
        <taxon>Bacteria</taxon>
        <taxon>Pseudomonadati</taxon>
        <taxon>Pseudomonadota</taxon>
        <taxon>Betaproteobacteria</taxon>
        <taxon>Burkholderiales</taxon>
        <taxon>Oxalobacteraceae</taxon>
        <taxon>Telluria group</taxon>
        <taxon>Duganella</taxon>
    </lineage>
</organism>
<feature type="transmembrane region" description="Helical" evidence="2">
    <location>
        <begin position="12"/>
        <end position="31"/>
    </location>
</feature>
<dbReference type="RefSeq" id="WP_154375730.1">
    <property type="nucleotide sequence ID" value="NZ_WKJK01000004.1"/>
</dbReference>
<protein>
    <submittedName>
        <fullName evidence="3">Pilus assembly protein</fullName>
    </submittedName>
</protein>